<dbReference type="AlphaFoldDB" id="A0A6L8LVB6"/>
<dbReference type="Proteomes" id="UP000478571">
    <property type="component" value="Unassembled WGS sequence"/>
</dbReference>
<evidence type="ECO:0000313" key="1">
    <source>
        <dbReference type="EMBL" id="MYM58620.1"/>
    </source>
</evidence>
<sequence>MASCKPFKGIAFNLAQFCISRNNDYLGYWAIGQLYSFASQRGVKQITFNILNQEIDPESHQFSQLNALYIELIAKVAHRSKASFQRLTNAVVIFKFDVEYQHKHHYLGSDIGNPFLCVVELTSDLGHIYKAELGCNIQLHDPARESRRENF</sequence>
<organism evidence="1 2">
    <name type="scientific">Vibrio tetraodonis subsp. pristinus</name>
    <dbReference type="NCBI Taxonomy" id="2695891"/>
    <lineage>
        <taxon>Bacteria</taxon>
        <taxon>Pseudomonadati</taxon>
        <taxon>Pseudomonadota</taxon>
        <taxon>Gammaproteobacteria</taxon>
        <taxon>Vibrionales</taxon>
        <taxon>Vibrionaceae</taxon>
        <taxon>Vibrio</taxon>
    </lineage>
</organism>
<reference evidence="1 2" key="1">
    <citation type="submission" date="2020-01" db="EMBL/GenBank/DDBJ databases">
        <title>Draft Genome Sequence of Vibrio sp. strain OCN044, Isolated from a Healthy Coral at Palmyra Atoll.</title>
        <authorList>
            <person name="Videau P."/>
            <person name="Loughran R."/>
            <person name="Esquivel A."/>
            <person name="Deadmond M."/>
            <person name="Paddock B.E."/>
            <person name="Saw J.H."/>
            <person name="Ushijima B."/>
        </authorList>
    </citation>
    <scope>NUCLEOTIDE SEQUENCE [LARGE SCALE GENOMIC DNA]</scope>
    <source>
        <strain evidence="1 2">OCN044</strain>
    </source>
</reference>
<name>A0A6L8LVB6_9VIBR</name>
<dbReference type="RefSeq" id="WP_160927603.1">
    <property type="nucleotide sequence ID" value="NZ_WWEU01000001.1"/>
</dbReference>
<accession>A0A6L8LVB6</accession>
<comment type="caution">
    <text evidence="1">The sequence shown here is derived from an EMBL/GenBank/DDBJ whole genome shotgun (WGS) entry which is preliminary data.</text>
</comment>
<gene>
    <name evidence="1" type="ORF">GTG28_05225</name>
</gene>
<evidence type="ECO:0000313" key="2">
    <source>
        <dbReference type="Proteomes" id="UP000478571"/>
    </source>
</evidence>
<keyword evidence="2" id="KW-1185">Reference proteome</keyword>
<dbReference type="EMBL" id="WWEU01000001">
    <property type="protein sequence ID" value="MYM58620.1"/>
    <property type="molecule type" value="Genomic_DNA"/>
</dbReference>
<protein>
    <submittedName>
        <fullName evidence="1">Uncharacterized protein</fullName>
    </submittedName>
</protein>
<proteinExistence type="predicted"/>